<accession>A0AAP2D773</accession>
<protein>
    <submittedName>
        <fullName evidence="2">Carboxypeptidase-like regulatory domain-containing protein</fullName>
    </submittedName>
</protein>
<evidence type="ECO:0000313" key="3">
    <source>
        <dbReference type="Proteomes" id="UP001319180"/>
    </source>
</evidence>
<dbReference type="Proteomes" id="UP001319180">
    <property type="component" value="Unassembled WGS sequence"/>
</dbReference>
<proteinExistence type="predicted"/>
<keyword evidence="1" id="KW-0732">Signal</keyword>
<dbReference type="GO" id="GO:0004180">
    <property type="term" value="F:carboxypeptidase activity"/>
    <property type="evidence" value="ECO:0007669"/>
    <property type="project" value="UniProtKB-KW"/>
</dbReference>
<keyword evidence="2" id="KW-0378">Hydrolase</keyword>
<dbReference type="InterPro" id="IPR008969">
    <property type="entry name" value="CarboxyPept-like_regulatory"/>
</dbReference>
<dbReference type="EMBL" id="JAHESC010000010">
    <property type="protein sequence ID" value="MBT1686656.1"/>
    <property type="molecule type" value="Genomic_DNA"/>
</dbReference>
<keyword evidence="2" id="KW-0645">Protease</keyword>
<comment type="caution">
    <text evidence="2">The sequence shown here is derived from an EMBL/GenBank/DDBJ whole genome shotgun (WGS) entry which is preliminary data.</text>
</comment>
<dbReference type="Pfam" id="PF13715">
    <property type="entry name" value="CarbopepD_reg_2"/>
    <property type="match status" value="1"/>
</dbReference>
<feature type="chain" id="PRO_5042937366" evidence="1">
    <location>
        <begin position="22"/>
        <end position="224"/>
    </location>
</feature>
<keyword evidence="2" id="KW-0121">Carboxypeptidase</keyword>
<dbReference type="SUPFAM" id="SSF49464">
    <property type="entry name" value="Carboxypeptidase regulatory domain-like"/>
    <property type="match status" value="1"/>
</dbReference>
<evidence type="ECO:0000313" key="2">
    <source>
        <dbReference type="EMBL" id="MBT1686656.1"/>
    </source>
</evidence>
<organism evidence="2 3">
    <name type="scientific">Dawidia soli</name>
    <dbReference type="NCBI Taxonomy" id="2782352"/>
    <lineage>
        <taxon>Bacteria</taxon>
        <taxon>Pseudomonadati</taxon>
        <taxon>Bacteroidota</taxon>
        <taxon>Cytophagia</taxon>
        <taxon>Cytophagales</taxon>
        <taxon>Chryseotaleaceae</taxon>
        <taxon>Dawidia</taxon>
    </lineage>
</organism>
<evidence type="ECO:0000256" key="1">
    <source>
        <dbReference type="SAM" id="SignalP"/>
    </source>
</evidence>
<dbReference type="RefSeq" id="WP_254089893.1">
    <property type="nucleotide sequence ID" value="NZ_JAHESC010000010.1"/>
</dbReference>
<reference evidence="2 3" key="1">
    <citation type="submission" date="2021-05" db="EMBL/GenBank/DDBJ databases">
        <title>A Polyphasic approach of four new species of the genus Ohtaekwangia: Ohtaekwangia histidinii sp. nov., Ohtaekwangia cretensis sp. nov., Ohtaekwangia indiensis sp. nov., Ohtaekwangia reichenbachii sp. nov. from diverse environment.</title>
        <authorList>
            <person name="Octaviana S."/>
        </authorList>
    </citation>
    <scope>NUCLEOTIDE SEQUENCE [LARGE SCALE GENOMIC DNA]</scope>
    <source>
        <strain evidence="2 3">PWU37</strain>
    </source>
</reference>
<gene>
    <name evidence="2" type="ORF">KK078_08820</name>
</gene>
<sequence length="224" mass="25823">MLRRLSFLLPFLLCPLATALAQQETFKGVVVDSASFAALPFVNVRVKNSMRGTSTDMQGNFAITATRRDTLVLSVVGYQSVEQPLWDWEPSVIRLREKSILLNTVTVQSRRMDPYEGLFDEQNEKIDRRRVPFYLSREKKQKRRLVWLKEDNARAQTYVDVVINNPETKSGLIQKYGLTETAYYDLLAEFNTRNVKVMYYLTAPELISLLNNFFESNAPVPAQK</sequence>
<keyword evidence="3" id="KW-1185">Reference proteome</keyword>
<name>A0AAP2D773_9BACT</name>
<feature type="signal peptide" evidence="1">
    <location>
        <begin position="1"/>
        <end position="21"/>
    </location>
</feature>
<dbReference type="AlphaFoldDB" id="A0AAP2D773"/>